<keyword evidence="6 7" id="KW-0067">ATP-binding</keyword>
<keyword evidence="4 7" id="KW-0436">Ligase</keyword>
<gene>
    <name evidence="7 11" type="primary">murD</name>
    <name evidence="11" type="ORF">SSPSH_000313</name>
</gene>
<dbReference type="STRING" id="1033802.SSPSH_000313"/>
<dbReference type="SUPFAM" id="SSF51984">
    <property type="entry name" value="MurCD N-terminal domain"/>
    <property type="match status" value="1"/>
</dbReference>
<dbReference type="EMBL" id="AFNV02000002">
    <property type="protein sequence ID" value="ERJ20589.1"/>
    <property type="molecule type" value="Genomic_DNA"/>
</dbReference>
<dbReference type="InterPro" id="IPR013221">
    <property type="entry name" value="Mur_ligase_cen"/>
</dbReference>
<dbReference type="GO" id="GO:0051301">
    <property type="term" value="P:cell division"/>
    <property type="evidence" value="ECO:0007669"/>
    <property type="project" value="UniProtKB-KW"/>
</dbReference>
<dbReference type="GO" id="GO:0008764">
    <property type="term" value="F:UDP-N-acetylmuramoylalanine-D-glutamate ligase activity"/>
    <property type="evidence" value="ECO:0007669"/>
    <property type="project" value="UniProtKB-UniRule"/>
</dbReference>
<keyword evidence="5 7" id="KW-0547">Nucleotide-binding</keyword>
<dbReference type="OrthoDB" id="9809796at2"/>
<proteinExistence type="inferred from homology"/>
<comment type="function">
    <text evidence="7 8">Cell wall formation. Catalyzes the addition of glutamate to the nucleotide precursor UDP-N-acetylmuramoyl-L-alanine (UMA).</text>
</comment>
<feature type="domain" description="Mur ligase C-terminal" evidence="9">
    <location>
        <begin position="309"/>
        <end position="419"/>
    </location>
</feature>
<evidence type="ECO:0000259" key="10">
    <source>
        <dbReference type="Pfam" id="PF08245"/>
    </source>
</evidence>
<dbReference type="InterPro" id="IPR004101">
    <property type="entry name" value="Mur_ligase_C"/>
</dbReference>
<dbReference type="InterPro" id="IPR005762">
    <property type="entry name" value="MurD"/>
</dbReference>
<keyword evidence="7 8" id="KW-0133">Cell shape</keyword>
<dbReference type="RefSeq" id="WP_006913119.1">
    <property type="nucleotide sequence ID" value="NZ_AFNV02000002.1"/>
</dbReference>
<evidence type="ECO:0000313" key="12">
    <source>
        <dbReference type="Proteomes" id="UP000006242"/>
    </source>
</evidence>
<dbReference type="PANTHER" id="PTHR43692:SF1">
    <property type="entry name" value="UDP-N-ACETYLMURAMOYLALANINE--D-GLUTAMATE LIGASE"/>
    <property type="match status" value="1"/>
</dbReference>
<dbReference type="Gene3D" id="3.40.50.720">
    <property type="entry name" value="NAD(P)-binding Rossmann-like Domain"/>
    <property type="match status" value="1"/>
</dbReference>
<comment type="subcellular location">
    <subcellularLocation>
        <location evidence="1 7 8">Cytoplasm</location>
    </subcellularLocation>
</comment>
<keyword evidence="12" id="KW-1185">Reference proteome</keyword>
<keyword evidence="7 8" id="KW-0573">Peptidoglycan synthesis</keyword>
<dbReference type="UniPathway" id="UPA00219"/>
<dbReference type="InterPro" id="IPR036615">
    <property type="entry name" value="Mur_ligase_C_dom_sf"/>
</dbReference>
<accession>U2FXP5</accession>
<dbReference type="Proteomes" id="UP000006242">
    <property type="component" value="Unassembled WGS sequence"/>
</dbReference>
<dbReference type="eggNOG" id="COG0771">
    <property type="taxonomic scope" value="Bacteria"/>
</dbReference>
<dbReference type="PANTHER" id="PTHR43692">
    <property type="entry name" value="UDP-N-ACETYLMURAMOYLALANINE--D-GLUTAMATE LIGASE"/>
    <property type="match status" value="1"/>
</dbReference>
<dbReference type="Gene3D" id="3.40.1190.10">
    <property type="entry name" value="Mur-like, catalytic domain"/>
    <property type="match status" value="1"/>
</dbReference>
<keyword evidence="7 8" id="KW-0961">Cell wall biogenesis/degradation</keyword>
<feature type="binding site" evidence="7">
    <location>
        <begin position="119"/>
        <end position="125"/>
    </location>
    <ligand>
        <name>ATP</name>
        <dbReference type="ChEBI" id="CHEBI:30616"/>
    </ligand>
</feature>
<evidence type="ECO:0000256" key="7">
    <source>
        <dbReference type="HAMAP-Rule" id="MF_00639"/>
    </source>
</evidence>
<dbReference type="SUPFAM" id="SSF53623">
    <property type="entry name" value="MurD-like peptide ligases, catalytic domain"/>
    <property type="match status" value="1"/>
</dbReference>
<dbReference type="EC" id="6.3.2.9" evidence="7 8"/>
<evidence type="ECO:0000259" key="9">
    <source>
        <dbReference type="Pfam" id="PF02875"/>
    </source>
</evidence>
<feature type="domain" description="Mur ligase central" evidence="10">
    <location>
        <begin position="117"/>
        <end position="287"/>
    </location>
</feature>
<dbReference type="Pfam" id="PF02875">
    <property type="entry name" value="Mur_ligase_C"/>
    <property type="match status" value="1"/>
</dbReference>
<comment type="similarity">
    <text evidence="7">Belongs to the MurCDEF family.</text>
</comment>
<evidence type="ECO:0000256" key="5">
    <source>
        <dbReference type="ARBA" id="ARBA00022741"/>
    </source>
</evidence>
<reference evidence="11 12" key="2">
    <citation type="journal article" date="2013" name="PLoS ONE">
        <title>INDIGO - INtegrated Data Warehouse of MIcrobial GenOmes with Examples from the Red Sea Extremophiles.</title>
        <authorList>
            <person name="Alam I."/>
            <person name="Antunes A."/>
            <person name="Kamau A.A."/>
            <person name="Ba Alawi W."/>
            <person name="Kalkatawi M."/>
            <person name="Stingl U."/>
            <person name="Bajic V.B."/>
        </authorList>
    </citation>
    <scope>NUCLEOTIDE SEQUENCE [LARGE SCALE GENOMIC DNA]</scope>
    <source>
        <strain evidence="11 12">E1L3A</strain>
    </source>
</reference>
<sequence length="446" mass="46794">MSGLREQLANAAVLVVGCGLSGVSAARFASACGARVRVIDTRDEPPGAATLAEACPQASLIVGEFNPILLDGMSHIVVSPGVDLREPLIEAARKRGMDIIGDIEWFAQVVSAPVVAITGSNGKSTVTAWMGEIAKAAGLNYAIGGNFGTPALNLLADDVELYVLELSSFQLELTQRLPARAATVLNISADHIDRHGDIDHYAALKARIFKAADVAVINADDARVDAMNTGSAAVARFGEAENADYQLLEVSGARHLARNDQPWLACDQLRLAGRHNQLNALAVWALAEAAGFDEAAIQSGLTGFAGLPHRCETIAEINGVRWINDSKGTNPGAMMASLAGMDTPVLLLAGGQAKGADFTALGPLAAKKARAVIVFGQDREKIATAVNDYVAVQRVDTLRDAVQQAANLAEQGDTVLFSPGCASFDQFDNYVHRGESFVAAVQELAA</sequence>
<evidence type="ECO:0000256" key="3">
    <source>
        <dbReference type="ARBA" id="ARBA00022490"/>
    </source>
</evidence>
<keyword evidence="3 7" id="KW-0963">Cytoplasm</keyword>
<evidence type="ECO:0000256" key="1">
    <source>
        <dbReference type="ARBA" id="ARBA00004496"/>
    </source>
</evidence>
<name>U2FXP5_9GAMM</name>
<dbReference type="GO" id="GO:0009252">
    <property type="term" value="P:peptidoglycan biosynthetic process"/>
    <property type="evidence" value="ECO:0007669"/>
    <property type="project" value="UniProtKB-UniRule"/>
</dbReference>
<dbReference type="AlphaFoldDB" id="U2FXP5"/>
<evidence type="ECO:0000256" key="6">
    <source>
        <dbReference type="ARBA" id="ARBA00022840"/>
    </source>
</evidence>
<dbReference type="GO" id="GO:0005737">
    <property type="term" value="C:cytoplasm"/>
    <property type="evidence" value="ECO:0007669"/>
    <property type="project" value="UniProtKB-SubCell"/>
</dbReference>
<evidence type="ECO:0000256" key="2">
    <source>
        <dbReference type="ARBA" id="ARBA00004752"/>
    </source>
</evidence>
<dbReference type="HAMAP" id="MF_00639">
    <property type="entry name" value="MurD"/>
    <property type="match status" value="1"/>
</dbReference>
<organism evidence="11 12">
    <name type="scientific">Salinisphaera shabanensis E1L3A</name>
    <dbReference type="NCBI Taxonomy" id="1033802"/>
    <lineage>
        <taxon>Bacteria</taxon>
        <taxon>Pseudomonadati</taxon>
        <taxon>Pseudomonadota</taxon>
        <taxon>Gammaproteobacteria</taxon>
        <taxon>Salinisphaerales</taxon>
        <taxon>Salinisphaeraceae</taxon>
        <taxon>Salinisphaera</taxon>
    </lineage>
</organism>
<comment type="caution">
    <text evidence="11">The sequence shown here is derived from an EMBL/GenBank/DDBJ whole genome shotgun (WGS) entry which is preliminary data.</text>
</comment>
<dbReference type="SUPFAM" id="SSF53244">
    <property type="entry name" value="MurD-like peptide ligases, peptide-binding domain"/>
    <property type="match status" value="1"/>
</dbReference>
<comment type="catalytic activity">
    <reaction evidence="7 8">
        <text>UDP-N-acetyl-alpha-D-muramoyl-L-alanine + D-glutamate + ATP = UDP-N-acetyl-alpha-D-muramoyl-L-alanyl-D-glutamate + ADP + phosphate + H(+)</text>
        <dbReference type="Rhea" id="RHEA:16429"/>
        <dbReference type="ChEBI" id="CHEBI:15378"/>
        <dbReference type="ChEBI" id="CHEBI:29986"/>
        <dbReference type="ChEBI" id="CHEBI:30616"/>
        <dbReference type="ChEBI" id="CHEBI:43474"/>
        <dbReference type="ChEBI" id="CHEBI:83898"/>
        <dbReference type="ChEBI" id="CHEBI:83900"/>
        <dbReference type="ChEBI" id="CHEBI:456216"/>
        <dbReference type="EC" id="6.3.2.9"/>
    </reaction>
</comment>
<dbReference type="Gene3D" id="3.90.190.20">
    <property type="entry name" value="Mur ligase, C-terminal domain"/>
    <property type="match status" value="1"/>
</dbReference>
<dbReference type="GO" id="GO:0071555">
    <property type="term" value="P:cell wall organization"/>
    <property type="evidence" value="ECO:0007669"/>
    <property type="project" value="UniProtKB-KW"/>
</dbReference>
<dbReference type="NCBIfam" id="TIGR01087">
    <property type="entry name" value="murD"/>
    <property type="match status" value="1"/>
</dbReference>
<evidence type="ECO:0000313" key="11">
    <source>
        <dbReference type="EMBL" id="ERJ20589.1"/>
    </source>
</evidence>
<reference evidence="11 12" key="1">
    <citation type="journal article" date="2011" name="J. Bacteriol.">
        <title>Genome sequence of Salinisphaera shabanensis, a gammaproteobacterium from the harsh, variable environment of the brine-seawater interface of the Shaban Deep in the Red Sea.</title>
        <authorList>
            <person name="Antunes A."/>
            <person name="Alam I."/>
            <person name="Bajic V.B."/>
            <person name="Stingl U."/>
        </authorList>
    </citation>
    <scope>NUCLEOTIDE SEQUENCE [LARGE SCALE GENOMIC DNA]</scope>
    <source>
        <strain evidence="11 12">E1L3A</strain>
    </source>
</reference>
<dbReference type="GO" id="GO:0008360">
    <property type="term" value="P:regulation of cell shape"/>
    <property type="evidence" value="ECO:0007669"/>
    <property type="project" value="UniProtKB-KW"/>
</dbReference>
<dbReference type="GO" id="GO:0005524">
    <property type="term" value="F:ATP binding"/>
    <property type="evidence" value="ECO:0007669"/>
    <property type="project" value="UniProtKB-UniRule"/>
</dbReference>
<dbReference type="Pfam" id="PF21799">
    <property type="entry name" value="MurD-like_N"/>
    <property type="match status" value="1"/>
</dbReference>
<evidence type="ECO:0000256" key="8">
    <source>
        <dbReference type="RuleBase" id="RU003664"/>
    </source>
</evidence>
<protein>
    <recommendedName>
        <fullName evidence="7 8">UDP-N-acetylmuramoylalanine--D-glutamate ligase</fullName>
        <ecNumber evidence="7 8">6.3.2.9</ecNumber>
    </recommendedName>
    <alternativeName>
        <fullName evidence="7">D-glutamic acid-adding enzyme</fullName>
    </alternativeName>
    <alternativeName>
        <fullName evidence="7">UDP-N-acetylmuramoyl-L-alanyl-D-glutamate synthetase</fullName>
    </alternativeName>
</protein>
<dbReference type="PROSITE" id="PS51257">
    <property type="entry name" value="PROKAR_LIPOPROTEIN"/>
    <property type="match status" value="1"/>
</dbReference>
<evidence type="ECO:0000256" key="4">
    <source>
        <dbReference type="ARBA" id="ARBA00022598"/>
    </source>
</evidence>
<dbReference type="Pfam" id="PF08245">
    <property type="entry name" value="Mur_ligase_M"/>
    <property type="match status" value="1"/>
</dbReference>
<dbReference type="InterPro" id="IPR036565">
    <property type="entry name" value="Mur-like_cat_sf"/>
</dbReference>
<keyword evidence="7 8" id="KW-0131">Cell cycle</keyword>
<keyword evidence="7 8" id="KW-0132">Cell division</keyword>
<comment type="pathway">
    <text evidence="2 7 8">Cell wall biogenesis; peptidoglycan biosynthesis.</text>
</comment>